<dbReference type="AlphaFoldDB" id="W4M0P0"/>
<dbReference type="InterPro" id="IPR048769">
    <property type="entry name" value="HepT-like_dom"/>
</dbReference>
<dbReference type="Pfam" id="PF20797">
    <property type="entry name" value="HepT-like_2"/>
    <property type="match status" value="1"/>
</dbReference>
<name>W4M0P0_ENTF1</name>
<keyword evidence="3" id="KW-1185">Reference proteome</keyword>
<evidence type="ECO:0000259" key="1">
    <source>
        <dbReference type="Pfam" id="PF20797"/>
    </source>
</evidence>
<gene>
    <name evidence="2" type="ORF">ETSY1_00745</name>
</gene>
<reference evidence="2 3" key="1">
    <citation type="journal article" date="2014" name="Nature">
        <title>An environmental bacterial taxon with a large and distinct metabolic repertoire.</title>
        <authorList>
            <person name="Wilson M.C."/>
            <person name="Mori T."/>
            <person name="Ruckert C."/>
            <person name="Uria A.R."/>
            <person name="Helf M.J."/>
            <person name="Takada K."/>
            <person name="Gernert C."/>
            <person name="Steffens U.A."/>
            <person name="Heycke N."/>
            <person name="Schmitt S."/>
            <person name="Rinke C."/>
            <person name="Helfrich E.J."/>
            <person name="Brachmann A.O."/>
            <person name="Gurgui C."/>
            <person name="Wakimoto T."/>
            <person name="Kracht M."/>
            <person name="Crusemann M."/>
            <person name="Hentschel U."/>
            <person name="Abe I."/>
            <person name="Matsunaga S."/>
            <person name="Kalinowski J."/>
            <person name="Takeyama H."/>
            <person name="Piel J."/>
        </authorList>
    </citation>
    <scope>NUCLEOTIDE SEQUENCE [LARGE SCALE GENOMIC DNA]</scope>
    <source>
        <strain evidence="3">TSY1</strain>
    </source>
</reference>
<feature type="domain" description="HepT-like" evidence="1">
    <location>
        <begin position="45"/>
        <end position="152"/>
    </location>
</feature>
<dbReference type="HOGENOM" id="CLU_131990_0_0_7"/>
<proteinExistence type="predicted"/>
<dbReference type="Proteomes" id="UP000019141">
    <property type="component" value="Unassembled WGS sequence"/>
</dbReference>
<comment type="caution">
    <text evidence="2">The sequence shown here is derived from an EMBL/GenBank/DDBJ whole genome shotgun (WGS) entry which is preliminary data.</text>
</comment>
<dbReference type="PATRIC" id="fig|1429438.4.peg.337"/>
<dbReference type="EMBL" id="AZHW01000066">
    <property type="protein sequence ID" value="ETX03232.1"/>
    <property type="molecule type" value="Genomic_DNA"/>
</dbReference>
<evidence type="ECO:0000313" key="2">
    <source>
        <dbReference type="EMBL" id="ETX03232.1"/>
    </source>
</evidence>
<sequence length="160" mass="18224">MDSGALIILRTEIEAQMTLIHALYQRLDERVADLHPEHQVLMESAAYQLHNLYSAIENLLQLMAAHFENHISDTARWHTALLQRMSVEIPGVRPAVVSSESYDLLNGLRGFRHFFRHAYGAEIEYAQLQLNLDKAQTLRPLFDADIARFIDALQDRASGA</sequence>
<protein>
    <recommendedName>
        <fullName evidence="1">HepT-like domain-containing protein</fullName>
    </recommendedName>
</protein>
<evidence type="ECO:0000313" key="3">
    <source>
        <dbReference type="Proteomes" id="UP000019141"/>
    </source>
</evidence>
<accession>W4M0P0</accession>
<organism evidence="2 3">
    <name type="scientific">Entotheonella factor</name>
    <dbReference type="NCBI Taxonomy" id="1429438"/>
    <lineage>
        <taxon>Bacteria</taxon>
        <taxon>Pseudomonadati</taxon>
        <taxon>Nitrospinota/Tectimicrobiota group</taxon>
        <taxon>Candidatus Tectimicrobiota</taxon>
        <taxon>Candidatus Entotheonellia</taxon>
        <taxon>Candidatus Entotheonellales</taxon>
        <taxon>Candidatus Entotheonellaceae</taxon>
        <taxon>Candidatus Entotheonella</taxon>
    </lineage>
</organism>